<dbReference type="CDD" id="cd02042">
    <property type="entry name" value="ParAB_family"/>
    <property type="match status" value="1"/>
</dbReference>
<dbReference type="Pfam" id="PF13614">
    <property type="entry name" value="AAA_31"/>
    <property type="match status" value="1"/>
</dbReference>
<dbReference type="PANTHER" id="PTHR13696">
    <property type="entry name" value="P-LOOP CONTAINING NUCLEOSIDE TRIPHOSPHATE HYDROLASE"/>
    <property type="match status" value="1"/>
</dbReference>
<protein>
    <submittedName>
        <fullName evidence="2">Chromosome partitioning protein ParA</fullName>
    </submittedName>
</protein>
<evidence type="ECO:0000313" key="3">
    <source>
        <dbReference type="Proteomes" id="UP000531172"/>
    </source>
</evidence>
<dbReference type="AlphaFoldDB" id="A0AAN2XBV9"/>
<dbReference type="PANTHER" id="PTHR13696:SF99">
    <property type="entry name" value="COBYRINIC ACID AC-DIAMIDE SYNTHASE"/>
    <property type="match status" value="1"/>
</dbReference>
<evidence type="ECO:0000259" key="1">
    <source>
        <dbReference type="Pfam" id="PF13614"/>
    </source>
</evidence>
<evidence type="ECO:0000313" key="2">
    <source>
        <dbReference type="EMBL" id="EAG4184358.1"/>
    </source>
</evidence>
<organism evidence="2 3">
    <name type="scientific">Listeria monocytogenes</name>
    <dbReference type="NCBI Taxonomy" id="1639"/>
    <lineage>
        <taxon>Bacteria</taxon>
        <taxon>Bacillati</taxon>
        <taxon>Bacillota</taxon>
        <taxon>Bacilli</taxon>
        <taxon>Bacillales</taxon>
        <taxon>Listeriaceae</taxon>
        <taxon>Listeria</taxon>
    </lineage>
</organism>
<feature type="domain" description="AAA" evidence="1">
    <location>
        <begin position="10"/>
        <end position="212"/>
    </location>
</feature>
<dbReference type="InterPro" id="IPR027417">
    <property type="entry name" value="P-loop_NTPase"/>
</dbReference>
<dbReference type="SUPFAM" id="SSF52540">
    <property type="entry name" value="P-loop containing nucleoside triphosphate hydrolases"/>
    <property type="match status" value="1"/>
</dbReference>
<comment type="caution">
    <text evidence="2">The sequence shown here is derived from an EMBL/GenBank/DDBJ whole genome shotgun (WGS) entry which is preliminary data.</text>
</comment>
<dbReference type="EMBL" id="AABBWO010000004">
    <property type="protein sequence ID" value="EAG4184358.1"/>
    <property type="molecule type" value="Genomic_DNA"/>
</dbReference>
<proteinExistence type="predicted"/>
<dbReference type="Gene3D" id="3.40.50.300">
    <property type="entry name" value="P-loop containing nucleotide triphosphate hydrolases"/>
    <property type="match status" value="1"/>
</dbReference>
<reference evidence="2 3" key="1">
    <citation type="submission" date="2018-06" db="EMBL/GenBank/DDBJ databases">
        <authorList>
            <consortium name="PulseNet: The National Subtyping Network for Foodborne Disease Surveillance"/>
            <person name="Tarr C.L."/>
            <person name="Trees E."/>
            <person name="Katz L.S."/>
            <person name="Carleton-Romer H.A."/>
            <person name="Stroika S."/>
            <person name="Kucerova Z."/>
            <person name="Roache K.F."/>
            <person name="Sabol A.L."/>
            <person name="Besser J."/>
            <person name="Gerner-Smidt P."/>
        </authorList>
    </citation>
    <scope>NUCLEOTIDE SEQUENCE [LARGE SCALE GENOMIC DNA]</scope>
    <source>
        <strain evidence="2 3">PNUSAL003001</strain>
    </source>
</reference>
<dbReference type="InterPro" id="IPR025669">
    <property type="entry name" value="AAA_dom"/>
</dbReference>
<gene>
    <name evidence="2" type="ORF">CAC64_08535</name>
</gene>
<dbReference type="InterPro" id="IPR050678">
    <property type="entry name" value="DNA_Partitioning_ATPase"/>
</dbReference>
<dbReference type="Proteomes" id="UP000531172">
    <property type="component" value="Unassembled WGS sequence"/>
</dbReference>
<sequence length="294" mass="33472">MEQENLKNGQIISVINMKGGVGKTTLSIGLSDLLSDREDINVLLIDADPQFNSTQALLDNYKSKEYEDPTSEKNFYSEEVLPKGKTIYKLFKPQIDMSQSYETPDKSEVIINLKNNLDILCGDLNLVLVNKVSDHTFVKRIRNFVEDNELRKIYDYIIIDCPPTLTIYTDSALMASDFYLIPNRIDRYSIVGIGSLQKAVKNLIREERINLKCLGLIYTMVNKSLSPKQQKIRESFESKRDVSDIDIFTSTTTIANNIQFGVGGTLPTKYKNSKEDIESIAIEFIDRIEQANQE</sequence>
<accession>A0AAN2XBV9</accession>
<name>A0AAN2XBV9_LISMN</name>